<keyword evidence="1" id="KW-0812">Transmembrane</keyword>
<dbReference type="AlphaFoldDB" id="A0A1F7IU43"/>
<protein>
    <recommendedName>
        <fullName evidence="4">DUF4367 domain-containing protein</fullName>
    </recommendedName>
</protein>
<evidence type="ECO:0000313" key="3">
    <source>
        <dbReference type="Proteomes" id="UP000177141"/>
    </source>
</evidence>
<gene>
    <name evidence="2" type="ORF">A3A93_06440</name>
</gene>
<keyword evidence="1" id="KW-1133">Transmembrane helix</keyword>
<organism evidence="2 3">
    <name type="scientific">Candidatus Roizmanbacteria bacterium RIFCSPLOWO2_01_FULL_38_12</name>
    <dbReference type="NCBI Taxonomy" id="1802061"/>
    <lineage>
        <taxon>Bacteria</taxon>
        <taxon>Candidatus Roizmaniibacteriota</taxon>
    </lineage>
</organism>
<keyword evidence="1" id="KW-0472">Membrane</keyword>
<evidence type="ECO:0008006" key="4">
    <source>
        <dbReference type="Google" id="ProtNLM"/>
    </source>
</evidence>
<name>A0A1F7IU43_9BACT</name>
<evidence type="ECO:0000256" key="1">
    <source>
        <dbReference type="SAM" id="Phobius"/>
    </source>
</evidence>
<comment type="caution">
    <text evidence="2">The sequence shown here is derived from an EMBL/GenBank/DDBJ whole genome shotgun (WGS) entry which is preliminary data.</text>
</comment>
<evidence type="ECO:0000313" key="2">
    <source>
        <dbReference type="EMBL" id="OGK46866.1"/>
    </source>
</evidence>
<dbReference type="Proteomes" id="UP000177141">
    <property type="component" value="Unassembled WGS sequence"/>
</dbReference>
<dbReference type="STRING" id="1802061.A3A93_06440"/>
<sequence>MKFKNNNLHKIILFLLALFLILFFFIFLNRLEFPSEKLYKYSEKKEKTVINETLQVSFNVPEKFEIESHFTGFTLTFNGQSINISRVATNYTNITDYLTDLQKYNKFDLKNREIMNINSYEAVKGFIDKERIYFIYVDNYVFSFFTEAPSLYNDIDQIVRSFKYLPENP</sequence>
<accession>A0A1F7IU43</accession>
<proteinExistence type="predicted"/>
<reference evidence="2 3" key="1">
    <citation type="journal article" date="2016" name="Nat. Commun.">
        <title>Thousands of microbial genomes shed light on interconnected biogeochemical processes in an aquifer system.</title>
        <authorList>
            <person name="Anantharaman K."/>
            <person name="Brown C.T."/>
            <person name="Hug L.A."/>
            <person name="Sharon I."/>
            <person name="Castelle C.J."/>
            <person name="Probst A.J."/>
            <person name="Thomas B.C."/>
            <person name="Singh A."/>
            <person name="Wilkins M.J."/>
            <person name="Karaoz U."/>
            <person name="Brodie E.L."/>
            <person name="Williams K.H."/>
            <person name="Hubbard S.S."/>
            <person name="Banfield J.F."/>
        </authorList>
    </citation>
    <scope>NUCLEOTIDE SEQUENCE [LARGE SCALE GENOMIC DNA]</scope>
</reference>
<dbReference type="EMBL" id="MGAL01000039">
    <property type="protein sequence ID" value="OGK46866.1"/>
    <property type="molecule type" value="Genomic_DNA"/>
</dbReference>
<feature type="transmembrane region" description="Helical" evidence="1">
    <location>
        <begin position="12"/>
        <end position="31"/>
    </location>
</feature>